<organism evidence="1">
    <name type="scientific">Clostridioides difficile</name>
    <name type="common">Peptoclostridium difficile</name>
    <dbReference type="NCBI Taxonomy" id="1496"/>
    <lineage>
        <taxon>Bacteria</taxon>
        <taxon>Bacillati</taxon>
        <taxon>Bacillota</taxon>
        <taxon>Clostridia</taxon>
        <taxon>Peptostreptococcales</taxon>
        <taxon>Peptostreptococcaceae</taxon>
        <taxon>Clostridioides</taxon>
    </lineage>
</organism>
<accession>A0A069ALW7</accession>
<sequence length="18" mass="2076">MTESDDYPKIQIFLAAHP</sequence>
<reference evidence="1" key="1">
    <citation type="submission" date="2014-07" db="EMBL/GenBank/DDBJ databases">
        <authorList>
            <person name="Monot Marc"/>
        </authorList>
    </citation>
    <scope>NUCLEOTIDE SEQUENCE</scope>
    <source>
        <strain evidence="1">7032989</strain>
    </source>
</reference>
<protein>
    <submittedName>
        <fullName evidence="1">Uncharacterized protein</fullName>
    </submittedName>
</protein>
<proteinExistence type="predicted"/>
<gene>
    <name evidence="1" type="ORF">BN1095_2760001</name>
</gene>
<evidence type="ECO:0000313" key="1">
    <source>
        <dbReference type="EMBL" id="CDT06704.1"/>
    </source>
</evidence>
<dbReference type="EMBL" id="LK932934">
    <property type="protein sequence ID" value="CDT06704.1"/>
    <property type="molecule type" value="Genomic_DNA"/>
</dbReference>
<name>A0A069ALW7_CLODI</name>
<dbReference type="AlphaFoldDB" id="A0A069ALW7"/>